<evidence type="ECO:0000313" key="3">
    <source>
        <dbReference type="EnsemblPlants" id="Zm00001eb281740_P001"/>
    </source>
</evidence>
<proteinExistence type="evidence at transcript level"/>
<evidence type="ECO:0000313" key="4">
    <source>
        <dbReference type="Proteomes" id="UP000007305"/>
    </source>
</evidence>
<dbReference type="PANTHER" id="PTHR46444">
    <property type="entry name" value="DCD (DEVELOPMENT AND CELL DEATH) DOMAIN PROTEIN-RELATED"/>
    <property type="match status" value="1"/>
</dbReference>
<dbReference type="EnsemblPlants" id="Zm00001eb281740_T002">
    <property type="protein sequence ID" value="Zm00001eb281740_P002"/>
    <property type="gene ID" value="Zm00001eb281740"/>
</dbReference>
<dbReference type="Gramene" id="Zm00001eb281740_T001">
    <property type="protein sequence ID" value="Zm00001eb281740_P001"/>
    <property type="gene ID" value="Zm00001eb281740"/>
</dbReference>
<gene>
    <name evidence="3" type="primary">LOC100277403</name>
</gene>
<evidence type="ECO:0000259" key="1">
    <source>
        <dbReference type="PROSITE" id="PS51222"/>
    </source>
</evidence>
<reference evidence="2" key="1">
    <citation type="journal article" date="2009" name="Plant Mol. Biol.">
        <title>Insights into corn genes derived from large-scale cDNA sequencing.</title>
        <authorList>
            <person name="Alexandrov N.N."/>
            <person name="Brover V.V."/>
            <person name="Freidin S."/>
            <person name="Troukhan M.E."/>
            <person name="Tatarinova T.V."/>
            <person name="Zhang H."/>
            <person name="Swaller T.J."/>
            <person name="Lu Y.P."/>
            <person name="Bouck J."/>
            <person name="Flavell R.B."/>
            <person name="Feldmann K.A."/>
        </authorList>
    </citation>
    <scope>NUCLEOTIDE SEQUENCE</scope>
</reference>
<name>B6TTZ4_MAIZE</name>
<dbReference type="AlphaFoldDB" id="B6TTZ4"/>
<dbReference type="PROSITE" id="PS51222">
    <property type="entry name" value="DCD"/>
    <property type="match status" value="1"/>
</dbReference>
<dbReference type="Proteomes" id="UP000007305">
    <property type="component" value="Chromosome 6"/>
</dbReference>
<dbReference type="Gramene" id="Zm00001eb281740_T002">
    <property type="protein sequence ID" value="Zm00001eb281740_P002"/>
    <property type="gene ID" value="Zm00001eb281740"/>
</dbReference>
<dbReference type="GeneID" id="100277403"/>
<dbReference type="SMART" id="SM00767">
    <property type="entry name" value="DCD"/>
    <property type="match status" value="1"/>
</dbReference>
<reference evidence="3" key="4">
    <citation type="submission" date="2021-05" db="UniProtKB">
        <authorList>
            <consortium name="EnsemblPlants"/>
        </authorList>
    </citation>
    <scope>IDENTIFICATION</scope>
    <source>
        <strain evidence="3">cv. B73</strain>
    </source>
</reference>
<dbReference type="PANTHER" id="PTHR46444:SF9">
    <property type="entry name" value="DCD (DEVELOPMENT AND CELL DEATH) DOMAIN PROTEIN"/>
    <property type="match status" value="1"/>
</dbReference>
<keyword evidence="4" id="KW-1185">Reference proteome</keyword>
<dbReference type="Pfam" id="PF10539">
    <property type="entry name" value="Dev_Cell_Death"/>
    <property type="match status" value="1"/>
</dbReference>
<organism evidence="2">
    <name type="scientific">Zea mays</name>
    <name type="common">Maize</name>
    <dbReference type="NCBI Taxonomy" id="4577"/>
    <lineage>
        <taxon>Eukaryota</taxon>
        <taxon>Viridiplantae</taxon>
        <taxon>Streptophyta</taxon>
        <taxon>Embryophyta</taxon>
        <taxon>Tracheophyta</taxon>
        <taxon>Spermatophyta</taxon>
        <taxon>Magnoliopsida</taxon>
        <taxon>Liliopsida</taxon>
        <taxon>Poales</taxon>
        <taxon>Poaceae</taxon>
        <taxon>PACMAD clade</taxon>
        <taxon>Panicoideae</taxon>
        <taxon>Andropogonodae</taxon>
        <taxon>Andropogoneae</taxon>
        <taxon>Tripsacinae</taxon>
        <taxon>Zea</taxon>
    </lineage>
</organism>
<dbReference type="ExpressionAtlas" id="B6TTZ4">
    <property type="expression patterns" value="baseline and differential"/>
</dbReference>
<accession>B6TTZ4</accession>
<dbReference type="RefSeq" id="NP_001144442.1">
    <property type="nucleotide sequence ID" value="NM_001150970.2"/>
</dbReference>
<dbReference type="EMBL" id="EU968459">
    <property type="protein sequence ID" value="ACG40577.1"/>
    <property type="molecule type" value="mRNA"/>
</dbReference>
<reference evidence="3" key="3">
    <citation type="submission" date="2019-07" db="EMBL/GenBank/DDBJ databases">
        <authorList>
            <person name="Seetharam A."/>
            <person name="Woodhouse M."/>
            <person name="Cannon E."/>
        </authorList>
    </citation>
    <scope>NUCLEOTIDE SEQUENCE [LARGE SCALE GENOMIC DNA]</scope>
    <source>
        <strain evidence="3">cv. B73</strain>
    </source>
</reference>
<dbReference type="EnsemblPlants" id="Zm00001eb281740_T001">
    <property type="protein sequence ID" value="Zm00001eb281740_P001"/>
    <property type="gene ID" value="Zm00001eb281740"/>
</dbReference>
<evidence type="ECO:0000313" key="2">
    <source>
        <dbReference type="EMBL" id="ACG40577.1"/>
    </source>
</evidence>
<sequence>MVKVQSKESATFGGAVFMCNHLTRKECFDKKIFGLSDFCADFVEKVKAGTTLFLYDVDQCKLHGVFEATSDGAVNIIPDAYVASGKGYPSQIRFKRIWFCKPLTLTEFQDAVHNYSVKNKFSYGLSHQQVAKLLHLFSSRNRLQLPQNPILQDDVPGDLETSSSLARVTDVQCSPCGSFRSTCQTCSSTSLGEHMAPMGAKLIDPGALMHRGLQSDISKSPLQSGAEMATITIPGNQEAMHDQPTDDYIPLLQEENTFEGVDGLFALLKDVCHSSELSKRSSDSENHNTFHQVCIRKEDECCPPILGRSKLRADSEGRTSVFSRLVRKHDRGRGEAMKQL</sequence>
<dbReference type="HOGENOM" id="CLU_768555_0_0_1"/>
<reference evidence="4" key="2">
    <citation type="journal article" date="2009" name="Science">
        <title>The B73 maize genome: complexity, diversity, and dynamics.</title>
        <authorList>
            <person name="Schnable P.S."/>
            <person name="Ware D."/>
            <person name="Fulton R.S."/>
            <person name="Stein J.C."/>
            <person name="Wei F."/>
            <person name="Pasternak S."/>
            <person name="Liang C."/>
            <person name="Zhang J."/>
            <person name="Fulton L."/>
            <person name="Graves T.A."/>
            <person name="Minx P."/>
            <person name="Reily A.D."/>
            <person name="Courtney L."/>
            <person name="Kruchowski S.S."/>
            <person name="Tomlinson C."/>
            <person name="Strong C."/>
            <person name="Delehaunty K."/>
            <person name="Fronick C."/>
            <person name="Courtney B."/>
            <person name="Rock S.M."/>
            <person name="Belter E."/>
            <person name="Du F."/>
            <person name="Kim K."/>
            <person name="Abbott R.M."/>
            <person name="Cotton M."/>
            <person name="Levy A."/>
            <person name="Marchetto P."/>
            <person name="Ochoa K."/>
            <person name="Jackson S.M."/>
            <person name="Gillam B."/>
            <person name="Chen W."/>
            <person name="Yan L."/>
            <person name="Higginbotham J."/>
            <person name="Cardenas M."/>
            <person name="Waligorski J."/>
            <person name="Applebaum E."/>
            <person name="Phelps L."/>
            <person name="Falcone J."/>
            <person name="Kanchi K."/>
            <person name="Thane T."/>
            <person name="Scimone A."/>
            <person name="Thane N."/>
            <person name="Henke J."/>
            <person name="Wang T."/>
            <person name="Ruppert J."/>
            <person name="Shah N."/>
            <person name="Rotter K."/>
            <person name="Hodges J."/>
            <person name="Ingenthron E."/>
            <person name="Cordes M."/>
            <person name="Kohlberg S."/>
            <person name="Sgro J."/>
            <person name="Delgado B."/>
            <person name="Mead K."/>
            <person name="Chinwalla A."/>
            <person name="Leonard S."/>
            <person name="Crouse K."/>
            <person name="Collura K."/>
            <person name="Kudrna D."/>
            <person name="Currie J."/>
            <person name="He R."/>
            <person name="Angelova A."/>
            <person name="Rajasekar S."/>
            <person name="Mueller T."/>
            <person name="Lomeli R."/>
            <person name="Scara G."/>
            <person name="Ko A."/>
            <person name="Delaney K."/>
            <person name="Wissotski M."/>
            <person name="Lopez G."/>
            <person name="Campos D."/>
            <person name="Braidotti M."/>
            <person name="Ashley E."/>
            <person name="Golser W."/>
            <person name="Kim H."/>
            <person name="Lee S."/>
            <person name="Lin J."/>
            <person name="Dujmic Z."/>
            <person name="Kim W."/>
            <person name="Talag J."/>
            <person name="Zuccolo A."/>
            <person name="Fan C."/>
            <person name="Sebastian A."/>
            <person name="Kramer M."/>
            <person name="Spiegel L."/>
            <person name="Nascimento L."/>
            <person name="Zutavern T."/>
            <person name="Miller B."/>
            <person name="Ambroise C."/>
            <person name="Muller S."/>
            <person name="Spooner W."/>
            <person name="Narechania A."/>
            <person name="Ren L."/>
            <person name="Wei S."/>
            <person name="Kumari S."/>
            <person name="Faga B."/>
            <person name="Levy M.J."/>
            <person name="McMahan L."/>
            <person name="Van Buren P."/>
            <person name="Vaughn M.W."/>
            <person name="Ying K."/>
            <person name="Yeh C.-T."/>
            <person name="Emrich S.J."/>
            <person name="Jia Y."/>
            <person name="Kalyanaraman A."/>
            <person name="Hsia A.-P."/>
            <person name="Barbazuk W.B."/>
            <person name="Baucom R.S."/>
            <person name="Brutnell T.P."/>
            <person name="Carpita N.C."/>
            <person name="Chaparro C."/>
            <person name="Chia J.-M."/>
            <person name="Deragon J.-M."/>
            <person name="Estill J.C."/>
            <person name="Fu Y."/>
            <person name="Jeddeloh J.A."/>
            <person name="Han Y."/>
            <person name="Lee H."/>
            <person name="Li P."/>
            <person name="Lisch D.R."/>
            <person name="Liu S."/>
            <person name="Liu Z."/>
            <person name="Nagel D.H."/>
            <person name="McCann M.C."/>
            <person name="SanMiguel P."/>
            <person name="Myers A.M."/>
            <person name="Nettleton D."/>
            <person name="Nguyen J."/>
            <person name="Penning B.W."/>
            <person name="Ponnala L."/>
            <person name="Schneider K.L."/>
            <person name="Schwartz D.C."/>
            <person name="Sharma A."/>
            <person name="Soderlund C."/>
            <person name="Springer N.M."/>
            <person name="Sun Q."/>
            <person name="Wang H."/>
            <person name="Waterman M."/>
            <person name="Westerman R."/>
            <person name="Wolfgruber T.K."/>
            <person name="Yang L."/>
            <person name="Yu Y."/>
            <person name="Zhang L."/>
            <person name="Zhou S."/>
            <person name="Zhu Q."/>
            <person name="Bennetzen J.L."/>
            <person name="Dawe R.K."/>
            <person name="Jiang J."/>
            <person name="Jiang N."/>
            <person name="Presting G.G."/>
            <person name="Wessler S.R."/>
            <person name="Aluru S."/>
            <person name="Martienssen R.A."/>
            <person name="Clifton S.W."/>
            <person name="McCombie W.R."/>
            <person name="Wing R.A."/>
            <person name="Wilson R.K."/>
        </authorList>
    </citation>
    <scope>NUCLEOTIDE SEQUENCE [LARGE SCALE GENOMIC DNA]</scope>
    <source>
        <strain evidence="4">cv. B73</strain>
    </source>
</reference>
<dbReference type="InterPro" id="IPR013989">
    <property type="entry name" value="Dev_and_cell_death_domain"/>
</dbReference>
<dbReference type="RefSeq" id="XP_035815397.1">
    <property type="nucleotide sequence ID" value="XM_035959504.1"/>
</dbReference>
<protein>
    <recommendedName>
        <fullName evidence="1">DCD domain-containing protein</fullName>
    </recommendedName>
</protein>
<dbReference type="KEGG" id="zma:100277403"/>
<dbReference type="OrthoDB" id="1928633at2759"/>
<feature type="domain" description="DCD" evidence="1">
    <location>
        <begin position="10"/>
        <end position="139"/>
    </location>
</feature>